<reference evidence="2" key="1">
    <citation type="submission" date="2013-10" db="EMBL/GenBank/DDBJ databases">
        <title>Genomic analysis of the causative agents of coccidiosis in chickens.</title>
        <authorList>
            <person name="Reid A.J."/>
            <person name="Blake D."/>
            <person name="Billington K."/>
            <person name="Browne H."/>
            <person name="Dunn M."/>
            <person name="Hung S."/>
            <person name="Kawahara F."/>
            <person name="Miranda-Saavedra D."/>
            <person name="Mourier T."/>
            <person name="Nagra H."/>
            <person name="Otto T.D."/>
            <person name="Rawlings N."/>
            <person name="Sanchez A."/>
            <person name="Sanders M."/>
            <person name="Subramaniam C."/>
            <person name="Tay Y."/>
            <person name="Dear P."/>
            <person name="Doerig C."/>
            <person name="Gruber A."/>
            <person name="Parkinson J."/>
            <person name="Shirley M."/>
            <person name="Wan K.L."/>
            <person name="Berriman M."/>
            <person name="Tomley F."/>
            <person name="Pain A."/>
        </authorList>
    </citation>
    <scope>NUCLEOTIDE SEQUENCE [LARGE SCALE GENOMIC DNA]</scope>
    <source>
        <strain evidence="2">Houghton</strain>
    </source>
</reference>
<feature type="compositionally biased region" description="Basic and acidic residues" evidence="1">
    <location>
        <begin position="65"/>
        <end position="87"/>
    </location>
</feature>
<organism evidence="2 3">
    <name type="scientific">Eimeria brunetti</name>
    <dbReference type="NCBI Taxonomy" id="51314"/>
    <lineage>
        <taxon>Eukaryota</taxon>
        <taxon>Sar</taxon>
        <taxon>Alveolata</taxon>
        <taxon>Apicomplexa</taxon>
        <taxon>Conoidasida</taxon>
        <taxon>Coccidia</taxon>
        <taxon>Eucoccidiorida</taxon>
        <taxon>Eimeriorina</taxon>
        <taxon>Eimeriidae</taxon>
        <taxon>Eimeria</taxon>
    </lineage>
</organism>
<dbReference type="VEuPathDB" id="ToxoDB:EBH_0061570"/>
<reference evidence="2" key="2">
    <citation type="submission" date="2013-10" db="EMBL/GenBank/DDBJ databases">
        <authorList>
            <person name="Aslett M."/>
        </authorList>
    </citation>
    <scope>NUCLEOTIDE SEQUENCE [LARGE SCALE GENOMIC DNA]</scope>
    <source>
        <strain evidence="2">Houghton</strain>
    </source>
</reference>
<dbReference type="EMBL" id="HG711645">
    <property type="protein sequence ID" value="CDJ49383.1"/>
    <property type="molecule type" value="Genomic_DNA"/>
</dbReference>
<dbReference type="InterPro" id="IPR018247">
    <property type="entry name" value="EF_Hand_1_Ca_BS"/>
</dbReference>
<feature type="region of interest" description="Disordered" evidence="1">
    <location>
        <begin position="39"/>
        <end position="103"/>
    </location>
</feature>
<dbReference type="OrthoDB" id="347999at2759"/>
<proteinExistence type="predicted"/>
<evidence type="ECO:0000313" key="2">
    <source>
        <dbReference type="EMBL" id="CDJ49383.1"/>
    </source>
</evidence>
<dbReference type="AlphaFoldDB" id="U6LJE6"/>
<name>U6LJE6_9EIME</name>
<dbReference type="PROSITE" id="PS00018">
    <property type="entry name" value="EF_HAND_1"/>
    <property type="match status" value="1"/>
</dbReference>
<evidence type="ECO:0000313" key="3">
    <source>
        <dbReference type="Proteomes" id="UP000030750"/>
    </source>
</evidence>
<dbReference type="Proteomes" id="UP000030750">
    <property type="component" value="Unassembled WGS sequence"/>
</dbReference>
<gene>
    <name evidence="2" type="ORF">EBH_0061570</name>
</gene>
<feature type="compositionally biased region" description="Polar residues" evidence="1">
    <location>
        <begin position="41"/>
        <end position="52"/>
    </location>
</feature>
<keyword evidence="3" id="KW-1185">Reference proteome</keyword>
<protein>
    <submittedName>
        <fullName evidence="2">Uncharacterized protein</fullName>
    </submittedName>
</protein>
<evidence type="ECO:0000256" key="1">
    <source>
        <dbReference type="SAM" id="MobiDB-lite"/>
    </source>
</evidence>
<feature type="compositionally biased region" description="Acidic residues" evidence="1">
    <location>
        <begin position="88"/>
        <end position="103"/>
    </location>
</feature>
<sequence>MGLKGEHIVFDVQKFAKEAAQQSDEPAIAKAALQISEKAQKVTSIAKTAASSEHQEEVGAEEELDQSKEAGEENDVEGDKTNDTEKGDADEENSLGPEEFDAF</sequence>
<accession>U6LJE6</accession>